<protein>
    <submittedName>
        <fullName evidence="2">Uncharacterized protein</fullName>
    </submittedName>
</protein>
<feature type="transmembrane region" description="Helical" evidence="1">
    <location>
        <begin position="20"/>
        <end position="41"/>
    </location>
</feature>
<feature type="transmembrane region" description="Helical" evidence="1">
    <location>
        <begin position="101"/>
        <end position="118"/>
    </location>
</feature>
<keyword evidence="1" id="KW-1133">Transmembrane helix</keyword>
<dbReference type="EMBL" id="CP014229">
    <property type="protein sequence ID" value="AMD89674.1"/>
    <property type="molecule type" value="Genomic_DNA"/>
</dbReference>
<name>A0A120KLY1_9BACT</name>
<dbReference type="RefSeq" id="WP_062252019.1">
    <property type="nucleotide sequence ID" value="NZ_CP014229.1"/>
</dbReference>
<dbReference type="AlphaFoldDB" id="A0A120KLY1"/>
<evidence type="ECO:0000313" key="3">
    <source>
        <dbReference type="Proteomes" id="UP000069241"/>
    </source>
</evidence>
<keyword evidence="3" id="KW-1185">Reference proteome</keyword>
<proteinExistence type="predicted"/>
<keyword evidence="1" id="KW-0472">Membrane</keyword>
<feature type="transmembrane region" description="Helical" evidence="1">
    <location>
        <begin position="62"/>
        <end position="81"/>
    </location>
</feature>
<evidence type="ECO:0000313" key="2">
    <source>
        <dbReference type="EMBL" id="AMD89674.1"/>
    </source>
</evidence>
<feature type="transmembrane region" description="Helical" evidence="1">
    <location>
        <begin position="179"/>
        <end position="204"/>
    </location>
</feature>
<feature type="transmembrane region" description="Helical" evidence="1">
    <location>
        <begin position="291"/>
        <end position="309"/>
    </location>
</feature>
<dbReference type="KEGG" id="dfi:AXF13_05850"/>
<reference evidence="3" key="1">
    <citation type="submission" date="2016-02" db="EMBL/GenBank/DDBJ databases">
        <authorList>
            <person name="Holder M.E."/>
            <person name="Ajami N.J."/>
            <person name="Petrosino J.F."/>
        </authorList>
    </citation>
    <scope>NUCLEOTIDE SEQUENCE [LARGE SCALE GENOMIC DNA]</scope>
    <source>
        <strain evidence="3">CCUG 45958</strain>
    </source>
</reference>
<dbReference type="STRING" id="44742.AXF13_05850"/>
<sequence>MNAIHEFLLAYPLLRTSLDIVSVVVPLSVLLAFAGMGFMSATARILSITRRRSSYDKCARQLAVLGLILGWLLLIGGRIWLFFTQDGYTPDSLPSFLVEMSWMLLGIAVLISSLYYALWKALKNMPVLHVTLGVLSGIQGCVAVVSSLAAARFLSALAHPNAAGLTLGDLFLPAWNAPLWSALCYTLPLVLAMPAAFGALWLPLRRTHDDFGRDHYNTMIPWCAGWARNAWCLLWLLLLVSSGLHIWLHWQDGVFSAQDAVVESSRLLLWLIPVLLWTMVRRSAIALRHKLTLLAALLIAVSFMLPYYLEATSV</sequence>
<organism evidence="2 3">
    <name type="scientific">Desulfovibrio fairfieldensis</name>
    <dbReference type="NCBI Taxonomy" id="44742"/>
    <lineage>
        <taxon>Bacteria</taxon>
        <taxon>Pseudomonadati</taxon>
        <taxon>Thermodesulfobacteriota</taxon>
        <taxon>Desulfovibrionia</taxon>
        <taxon>Desulfovibrionales</taxon>
        <taxon>Desulfovibrionaceae</taxon>
        <taxon>Desulfovibrio</taxon>
    </lineage>
</organism>
<gene>
    <name evidence="2" type="ORF">AXF13_05850</name>
</gene>
<dbReference type="Proteomes" id="UP000069241">
    <property type="component" value="Chromosome"/>
</dbReference>
<keyword evidence="1" id="KW-0812">Transmembrane</keyword>
<feature type="transmembrane region" description="Helical" evidence="1">
    <location>
        <begin position="225"/>
        <end position="248"/>
    </location>
</feature>
<evidence type="ECO:0000256" key="1">
    <source>
        <dbReference type="SAM" id="Phobius"/>
    </source>
</evidence>
<feature type="transmembrane region" description="Helical" evidence="1">
    <location>
        <begin position="260"/>
        <end position="279"/>
    </location>
</feature>
<feature type="transmembrane region" description="Helical" evidence="1">
    <location>
        <begin position="130"/>
        <end position="159"/>
    </location>
</feature>
<accession>A0A120KLY1</accession>